<evidence type="ECO:0000256" key="4">
    <source>
        <dbReference type="ARBA" id="ARBA00022679"/>
    </source>
</evidence>
<evidence type="ECO:0000256" key="6">
    <source>
        <dbReference type="ARBA" id="ARBA00023315"/>
    </source>
</evidence>
<dbReference type="GO" id="GO:0005886">
    <property type="term" value="C:plasma membrane"/>
    <property type="evidence" value="ECO:0007669"/>
    <property type="project" value="UniProtKB-SubCell"/>
</dbReference>
<dbReference type="EMBL" id="QFFI01000004">
    <property type="protein sequence ID" value="PWG64905.1"/>
    <property type="molecule type" value="Genomic_DNA"/>
</dbReference>
<name>A0A2U2N6S8_9GAMM</name>
<keyword evidence="3" id="KW-0997">Cell inner membrane</keyword>
<organism evidence="7 8">
    <name type="scientific">Sediminicurvatus halobius</name>
    <dbReference type="NCBI Taxonomy" id="2182432"/>
    <lineage>
        <taxon>Bacteria</taxon>
        <taxon>Pseudomonadati</taxon>
        <taxon>Pseudomonadota</taxon>
        <taxon>Gammaproteobacteria</taxon>
        <taxon>Chromatiales</taxon>
        <taxon>Ectothiorhodospiraceae</taxon>
        <taxon>Sediminicurvatus</taxon>
    </lineage>
</organism>
<dbReference type="InterPro" id="IPR004960">
    <property type="entry name" value="LipA_acyltrans"/>
</dbReference>
<protein>
    <submittedName>
        <fullName evidence="7">Lipid A biosynthesis acyltransferase</fullName>
    </submittedName>
</protein>
<dbReference type="AlphaFoldDB" id="A0A2U2N6S8"/>
<dbReference type="PIRSF" id="PIRSF026649">
    <property type="entry name" value="MsbB"/>
    <property type="match status" value="1"/>
</dbReference>
<evidence type="ECO:0000256" key="1">
    <source>
        <dbReference type="ARBA" id="ARBA00004533"/>
    </source>
</evidence>
<keyword evidence="5" id="KW-0472">Membrane</keyword>
<accession>A0A2U2N6S8</accession>
<proteinExistence type="predicted"/>
<keyword evidence="4 7" id="KW-0808">Transferase</keyword>
<comment type="subcellular location">
    <subcellularLocation>
        <location evidence="1">Cell inner membrane</location>
    </subcellularLocation>
</comment>
<sequence length="317" mass="35242">MPASTPSPGLRARLLEGLLRAVARLPLRWLHALGSGLGRLADRLPNAERHTCRVNIELCFGDRPLAERRALARAALRESAKGLTELAVFWYRAPARNLALVREVQGAEVLEAARAGGRGVLILAPHHGAWELLQVWVAARMPLHALYRPPRQPYLEPILVGRRARTGARQWPAGTAGVRGLLRALRNNEAVGVLPDQQPPGEGVHAPFFGVPAKTMTLFCKLAARSRAPVVIAWAERLPRASGYRLHFCSVEEPVTDPDPLRAATAMNAAIERIVRERPEQYQWTYRRFSRPPAGETNPYKRWVSRDGWLSPRESAP</sequence>
<dbReference type="Pfam" id="PF03279">
    <property type="entry name" value="Lip_A_acyltrans"/>
    <property type="match status" value="1"/>
</dbReference>
<evidence type="ECO:0000256" key="5">
    <source>
        <dbReference type="ARBA" id="ARBA00023136"/>
    </source>
</evidence>
<evidence type="ECO:0000313" key="7">
    <source>
        <dbReference type="EMBL" id="PWG64905.1"/>
    </source>
</evidence>
<dbReference type="Proteomes" id="UP000245474">
    <property type="component" value="Unassembled WGS sequence"/>
</dbReference>
<dbReference type="PANTHER" id="PTHR30606">
    <property type="entry name" value="LIPID A BIOSYNTHESIS LAUROYL ACYLTRANSFERASE"/>
    <property type="match status" value="1"/>
</dbReference>
<evidence type="ECO:0000256" key="2">
    <source>
        <dbReference type="ARBA" id="ARBA00022475"/>
    </source>
</evidence>
<dbReference type="GO" id="GO:0009247">
    <property type="term" value="P:glycolipid biosynthetic process"/>
    <property type="evidence" value="ECO:0007669"/>
    <property type="project" value="UniProtKB-ARBA"/>
</dbReference>
<keyword evidence="6 7" id="KW-0012">Acyltransferase</keyword>
<dbReference type="PANTHER" id="PTHR30606:SF10">
    <property type="entry name" value="PHOSPHATIDYLINOSITOL MANNOSIDE ACYLTRANSFERASE"/>
    <property type="match status" value="1"/>
</dbReference>
<dbReference type="OrthoDB" id="9803456at2"/>
<reference evidence="7 8" key="1">
    <citation type="submission" date="2018-05" db="EMBL/GenBank/DDBJ databases">
        <title>Spiribacter halobius sp. nov., a moderately halophilic bacterium isolated from marine solar saltern.</title>
        <authorList>
            <person name="Zheng W.-S."/>
            <person name="Lu D.-C."/>
            <person name="Du Z.-J."/>
        </authorList>
    </citation>
    <scope>NUCLEOTIDE SEQUENCE [LARGE SCALE GENOMIC DNA]</scope>
    <source>
        <strain evidence="7 8">E85</strain>
    </source>
</reference>
<dbReference type="RefSeq" id="WP_109676373.1">
    <property type="nucleotide sequence ID" value="NZ_CP086615.1"/>
</dbReference>
<dbReference type="GO" id="GO:0016746">
    <property type="term" value="F:acyltransferase activity"/>
    <property type="evidence" value="ECO:0007669"/>
    <property type="project" value="UniProtKB-KW"/>
</dbReference>
<gene>
    <name evidence="7" type="ORF">DEM34_03670</name>
</gene>
<dbReference type="CDD" id="cd07984">
    <property type="entry name" value="LPLAT_LABLAT-like"/>
    <property type="match status" value="1"/>
</dbReference>
<keyword evidence="8" id="KW-1185">Reference proteome</keyword>
<evidence type="ECO:0000313" key="8">
    <source>
        <dbReference type="Proteomes" id="UP000245474"/>
    </source>
</evidence>
<comment type="caution">
    <text evidence="7">The sequence shown here is derived from an EMBL/GenBank/DDBJ whole genome shotgun (WGS) entry which is preliminary data.</text>
</comment>
<keyword evidence="2" id="KW-1003">Cell membrane</keyword>
<evidence type="ECO:0000256" key="3">
    <source>
        <dbReference type="ARBA" id="ARBA00022519"/>
    </source>
</evidence>